<keyword evidence="5" id="KW-1185">Reference proteome</keyword>
<dbReference type="Proteomes" id="UP000315010">
    <property type="component" value="Unassembled WGS sequence"/>
</dbReference>
<dbReference type="InterPro" id="IPR036909">
    <property type="entry name" value="Cyt_c-like_dom_sf"/>
</dbReference>
<dbReference type="CDD" id="cd00200">
    <property type="entry name" value="WD40"/>
    <property type="match status" value="1"/>
</dbReference>
<evidence type="ECO:0000313" key="4">
    <source>
        <dbReference type="EMBL" id="TWT82141.1"/>
    </source>
</evidence>
<feature type="coiled-coil region" evidence="2">
    <location>
        <begin position="500"/>
        <end position="527"/>
    </location>
</feature>
<dbReference type="Pfam" id="PF07635">
    <property type="entry name" value="PSCyt1"/>
    <property type="match status" value="1"/>
</dbReference>
<accession>A0A5C5Z5N9</accession>
<dbReference type="PANTHER" id="PTHR14604:SF3">
    <property type="entry name" value="SPERM-ASSOCIATED ANTIGEN 16 PROTEIN"/>
    <property type="match status" value="1"/>
</dbReference>
<evidence type="ECO:0000313" key="5">
    <source>
        <dbReference type="Proteomes" id="UP000315010"/>
    </source>
</evidence>
<dbReference type="Pfam" id="PF00400">
    <property type="entry name" value="WD40"/>
    <property type="match status" value="3"/>
</dbReference>
<dbReference type="InterPro" id="IPR036322">
    <property type="entry name" value="WD40_repeat_dom_sf"/>
</dbReference>
<feature type="domain" description="Cytochrome C Planctomycete-type" evidence="3">
    <location>
        <begin position="46"/>
        <end position="103"/>
    </location>
</feature>
<reference evidence="4 5" key="1">
    <citation type="submission" date="2019-02" db="EMBL/GenBank/DDBJ databases">
        <title>Deep-cultivation of Planctomycetes and their phenomic and genomic characterization uncovers novel biology.</title>
        <authorList>
            <person name="Wiegand S."/>
            <person name="Jogler M."/>
            <person name="Boedeker C."/>
            <person name="Pinto D."/>
            <person name="Vollmers J."/>
            <person name="Rivas-Marin E."/>
            <person name="Kohn T."/>
            <person name="Peeters S.H."/>
            <person name="Heuer A."/>
            <person name="Rast P."/>
            <person name="Oberbeckmann S."/>
            <person name="Bunk B."/>
            <person name="Jeske O."/>
            <person name="Meyerdierks A."/>
            <person name="Storesund J.E."/>
            <person name="Kallscheuer N."/>
            <person name="Luecker S."/>
            <person name="Lage O.M."/>
            <person name="Pohl T."/>
            <person name="Merkel B.J."/>
            <person name="Hornburger P."/>
            <person name="Mueller R.-W."/>
            <person name="Bruemmer F."/>
            <person name="Labrenz M."/>
            <person name="Spormann A.M."/>
            <person name="Op Den Camp H."/>
            <person name="Overmann J."/>
            <person name="Amann R."/>
            <person name="Jetten M.S.M."/>
            <person name="Mascher T."/>
            <person name="Medema M.H."/>
            <person name="Devos D.P."/>
            <person name="Kaster A.-K."/>
            <person name="Ovreas L."/>
            <person name="Rohde M."/>
            <person name="Galperin M.Y."/>
            <person name="Jogler C."/>
        </authorList>
    </citation>
    <scope>NUCLEOTIDE SEQUENCE [LARGE SCALE GENOMIC DNA]</scope>
    <source>
        <strain evidence="4 5">CA13</strain>
    </source>
</reference>
<dbReference type="Gene3D" id="2.130.10.10">
    <property type="entry name" value="YVTN repeat-like/Quinoprotein amine dehydrogenase"/>
    <property type="match status" value="2"/>
</dbReference>
<dbReference type="InterPro" id="IPR011429">
    <property type="entry name" value="Cyt_c_Planctomycete-type"/>
</dbReference>
<gene>
    <name evidence="4" type="primary">smc_3</name>
    <name evidence="4" type="ORF">CA13_36020</name>
</gene>
<keyword evidence="2" id="KW-0175">Coiled coil</keyword>
<dbReference type="GO" id="GO:0009055">
    <property type="term" value="F:electron transfer activity"/>
    <property type="evidence" value="ECO:0007669"/>
    <property type="project" value="InterPro"/>
</dbReference>
<dbReference type="SUPFAM" id="SSF50978">
    <property type="entry name" value="WD40 repeat-like"/>
    <property type="match status" value="1"/>
</dbReference>
<dbReference type="OrthoDB" id="226265at2"/>
<dbReference type="SMART" id="SM00320">
    <property type="entry name" value="WD40"/>
    <property type="match status" value="5"/>
</dbReference>
<protein>
    <submittedName>
        <fullName evidence="4">Chromosome partition protein Smc</fullName>
    </submittedName>
</protein>
<feature type="repeat" description="WD" evidence="1">
    <location>
        <begin position="337"/>
        <end position="378"/>
    </location>
</feature>
<dbReference type="EMBL" id="SJPJ01000001">
    <property type="protein sequence ID" value="TWT82141.1"/>
    <property type="molecule type" value="Genomic_DNA"/>
</dbReference>
<proteinExistence type="predicted"/>
<dbReference type="PROSITE" id="PS50294">
    <property type="entry name" value="WD_REPEATS_REGION"/>
    <property type="match status" value="3"/>
</dbReference>
<feature type="repeat" description="WD" evidence="1">
    <location>
        <begin position="379"/>
        <end position="410"/>
    </location>
</feature>
<dbReference type="PROSITE" id="PS50082">
    <property type="entry name" value="WD_REPEATS_2"/>
    <property type="match status" value="3"/>
</dbReference>
<comment type="caution">
    <text evidence="4">The sequence shown here is derived from an EMBL/GenBank/DDBJ whole genome shotgun (WGS) entry which is preliminary data.</text>
</comment>
<dbReference type="SUPFAM" id="SSF46626">
    <property type="entry name" value="Cytochrome c"/>
    <property type="match status" value="1"/>
</dbReference>
<evidence type="ECO:0000256" key="2">
    <source>
        <dbReference type="SAM" id="Coils"/>
    </source>
</evidence>
<dbReference type="InterPro" id="IPR050995">
    <property type="entry name" value="WD-F-box_domain-protein"/>
</dbReference>
<evidence type="ECO:0000256" key="1">
    <source>
        <dbReference type="PROSITE-ProRule" id="PRU00221"/>
    </source>
</evidence>
<feature type="coiled-coil region" evidence="2">
    <location>
        <begin position="573"/>
        <end position="642"/>
    </location>
</feature>
<name>A0A5C5Z5N9_9BACT</name>
<sequence>MIRPFLNRMFVSCVLFIGLSVIGFGQDKEAKITYEEHIKPVFRQHCFSCHNQGEKKGGLALDSYLALIEGGGSGEIVYDDGDVSGSRLWQLVNHDDTPIMPPNQDKIPAEQLALVQQWIEGGVLENSGSKAKEKKKNALAFVASTGGKPEGPAAMPESISQRVPVVTERASAITAIGTSSWAPLVAIAGQNQISLYNTDTAELLGVLPFEEGIAQSLRFSRDGSFLIAGGGTHALQGIVAIFDVKTGERVATVGDELDVVFDADINASMTRVALGGPQKMLRVYDATNGELVFDLKKHTDWIYAVAYSPDGVLIASGDRSAGLCLWEADTGRLYMDLNEHKDSINAVAWRDDSNVFASASDDGTVKIWDINQGNVIKSFNAHGGGVTDVTFDHDGRLITAGKDNRVKLWDPSGNHIRDFEPNAEVVLEAAISYDGKRVVYGDWTGQVLCALTDNPATRQPLPANPPSVEQRIKDTDARIAQVQAELEPVKLAMDAATNAVEAAQKPIDELNAKIAAAKAESDKATVAGESAKKRIAELDTQLSTLTDSSRDKHDAVIAARFKAKEGATNAEVVATSEQLLADELNQLANLRRERIASEAAIKTNAQLSEAKLAEASKLAEGLPALAEALTKAQNAANQAKQAYEPIAARLRSWQAKRSQLSEAIQDVN</sequence>
<dbReference type="InterPro" id="IPR015943">
    <property type="entry name" value="WD40/YVTN_repeat-like_dom_sf"/>
</dbReference>
<dbReference type="AlphaFoldDB" id="A0A5C5Z5N9"/>
<dbReference type="InterPro" id="IPR001680">
    <property type="entry name" value="WD40_rpt"/>
</dbReference>
<evidence type="ECO:0000259" key="3">
    <source>
        <dbReference type="Pfam" id="PF07635"/>
    </source>
</evidence>
<organism evidence="4 5">
    <name type="scientific">Novipirellula herctigrandis</name>
    <dbReference type="NCBI Taxonomy" id="2527986"/>
    <lineage>
        <taxon>Bacteria</taxon>
        <taxon>Pseudomonadati</taxon>
        <taxon>Planctomycetota</taxon>
        <taxon>Planctomycetia</taxon>
        <taxon>Pirellulales</taxon>
        <taxon>Pirellulaceae</taxon>
        <taxon>Novipirellula</taxon>
    </lineage>
</organism>
<feature type="repeat" description="WD" evidence="1">
    <location>
        <begin position="295"/>
        <end position="336"/>
    </location>
</feature>
<dbReference type="GO" id="GO:0020037">
    <property type="term" value="F:heme binding"/>
    <property type="evidence" value="ECO:0007669"/>
    <property type="project" value="InterPro"/>
</dbReference>
<keyword evidence="1" id="KW-0853">WD repeat</keyword>
<dbReference type="PANTHER" id="PTHR14604">
    <property type="entry name" value="WD40 REPEAT PF20"/>
    <property type="match status" value="1"/>
</dbReference>